<evidence type="ECO:0000313" key="7">
    <source>
        <dbReference type="EMBL" id="RMI41484.1"/>
    </source>
</evidence>
<keyword evidence="4" id="KW-0274">FAD</keyword>
<dbReference type="PANTHER" id="PTHR42913:SF3">
    <property type="entry name" value="64 KDA MITOCHONDRIAL NADH DEHYDROGENASE (EUROFUNG)"/>
    <property type="match status" value="1"/>
</dbReference>
<dbReference type="AlphaFoldDB" id="A0A3M2LVE7"/>
<accession>A0A3M2LVE7</accession>
<dbReference type="PANTHER" id="PTHR42913">
    <property type="entry name" value="APOPTOSIS-INDUCING FACTOR 1"/>
    <property type="match status" value="1"/>
</dbReference>
<dbReference type="SUPFAM" id="SSF51905">
    <property type="entry name" value="FAD/NAD(P)-binding domain"/>
    <property type="match status" value="1"/>
</dbReference>
<keyword evidence="5" id="KW-0560">Oxidoreductase</keyword>
<dbReference type="OrthoDB" id="9784880at2"/>
<keyword evidence="3" id="KW-0285">Flavoprotein</keyword>
<organism evidence="7 8">
    <name type="scientific">Actinomadura harenae</name>
    <dbReference type="NCBI Taxonomy" id="2483351"/>
    <lineage>
        <taxon>Bacteria</taxon>
        <taxon>Bacillati</taxon>
        <taxon>Actinomycetota</taxon>
        <taxon>Actinomycetes</taxon>
        <taxon>Streptosporangiales</taxon>
        <taxon>Thermomonosporaceae</taxon>
        <taxon>Actinomadura</taxon>
    </lineage>
</organism>
<gene>
    <name evidence="7" type="ORF">EBO15_22910</name>
</gene>
<dbReference type="GO" id="GO:0019646">
    <property type="term" value="P:aerobic electron transport chain"/>
    <property type="evidence" value="ECO:0007669"/>
    <property type="project" value="TreeGrafter"/>
</dbReference>
<keyword evidence="8" id="KW-1185">Reference proteome</keyword>
<evidence type="ECO:0000256" key="5">
    <source>
        <dbReference type="ARBA" id="ARBA00023002"/>
    </source>
</evidence>
<dbReference type="Gene3D" id="3.50.50.100">
    <property type="match status" value="1"/>
</dbReference>
<dbReference type="PRINTS" id="PR00368">
    <property type="entry name" value="FADPNR"/>
</dbReference>
<dbReference type="InterPro" id="IPR036188">
    <property type="entry name" value="FAD/NAD-bd_sf"/>
</dbReference>
<comment type="caution">
    <text evidence="7">The sequence shown here is derived from an EMBL/GenBank/DDBJ whole genome shotgun (WGS) entry which is preliminary data.</text>
</comment>
<name>A0A3M2LVE7_9ACTN</name>
<dbReference type="PRINTS" id="PR00469">
    <property type="entry name" value="PNDRDTASEII"/>
</dbReference>
<evidence type="ECO:0000256" key="4">
    <source>
        <dbReference type="ARBA" id="ARBA00022827"/>
    </source>
</evidence>
<dbReference type="InterPro" id="IPR023753">
    <property type="entry name" value="FAD/NAD-binding_dom"/>
</dbReference>
<evidence type="ECO:0000256" key="2">
    <source>
        <dbReference type="ARBA" id="ARBA00005272"/>
    </source>
</evidence>
<sequence>MRKMRKDIVVVGAGYTGMMCAVRIAHRTRRDGDVTVTLVNPSDRFVERLRTHQTAAGQELTVHRIPDLLDGSGVVFRQGSVTAVDPEERRVTLADLGVLKYDTLVLALGSRADTSLVPGAEEYAFTLDEPRRLAARLAESGVAAVTVCGGGLTGVEAAAEIAESHPELKVTLVSRGEPASMTGDRARAYLATVFERLGVSVRSGEAVAKVLLDGVELADGSVVPSDVTLWTTGVRVPAVAAAAGITTDENGRVVVDAQLRSVSHPDVFAIGDAAAARQAWGPIHGTCQSGIPTATHAADNIARLLRGRTPKPFRFGYFHQPLSLGRKDGLIQFVRKDDTPRRFILTGRLAARYKETVSSSPIPVFRISRRVNVYPYLSKGGRATR</sequence>
<evidence type="ECO:0000313" key="8">
    <source>
        <dbReference type="Proteomes" id="UP000282674"/>
    </source>
</evidence>
<dbReference type="InterPro" id="IPR051169">
    <property type="entry name" value="NADH-Q_oxidoreductase"/>
</dbReference>
<comment type="cofactor">
    <cofactor evidence="1">
        <name>FAD</name>
        <dbReference type="ChEBI" id="CHEBI:57692"/>
    </cofactor>
</comment>
<dbReference type="Proteomes" id="UP000282674">
    <property type="component" value="Unassembled WGS sequence"/>
</dbReference>
<dbReference type="GO" id="GO:0003955">
    <property type="term" value="F:NAD(P)H dehydrogenase (quinone) activity"/>
    <property type="evidence" value="ECO:0007669"/>
    <property type="project" value="TreeGrafter"/>
</dbReference>
<evidence type="ECO:0000259" key="6">
    <source>
        <dbReference type="Pfam" id="PF07992"/>
    </source>
</evidence>
<feature type="domain" description="FAD/NAD(P)-binding" evidence="6">
    <location>
        <begin position="6"/>
        <end position="298"/>
    </location>
</feature>
<protein>
    <submittedName>
        <fullName evidence="7">FAD-dependent oxidoreductase</fullName>
    </submittedName>
</protein>
<reference evidence="7 8" key="1">
    <citation type="submission" date="2018-10" db="EMBL/GenBank/DDBJ databases">
        <title>Isolation from soil.</title>
        <authorList>
            <person name="Hu J."/>
        </authorList>
    </citation>
    <scope>NUCLEOTIDE SEQUENCE [LARGE SCALE GENOMIC DNA]</scope>
    <source>
        <strain evidence="7 8">NEAU-Ht49</strain>
    </source>
</reference>
<dbReference type="EMBL" id="RFFG01000042">
    <property type="protein sequence ID" value="RMI41484.1"/>
    <property type="molecule type" value="Genomic_DNA"/>
</dbReference>
<dbReference type="Pfam" id="PF07992">
    <property type="entry name" value="Pyr_redox_2"/>
    <property type="match status" value="1"/>
</dbReference>
<comment type="similarity">
    <text evidence="2">Belongs to the NADH dehydrogenase family.</text>
</comment>
<evidence type="ECO:0000256" key="3">
    <source>
        <dbReference type="ARBA" id="ARBA00022630"/>
    </source>
</evidence>
<evidence type="ECO:0000256" key="1">
    <source>
        <dbReference type="ARBA" id="ARBA00001974"/>
    </source>
</evidence>
<proteinExistence type="inferred from homology"/>